<feature type="domain" description="ComEC/Rec2-related protein" evidence="8">
    <location>
        <begin position="261"/>
        <end position="542"/>
    </location>
</feature>
<dbReference type="NCBIfam" id="TIGR00360">
    <property type="entry name" value="ComEC_N-term"/>
    <property type="match status" value="1"/>
</dbReference>
<feature type="transmembrane region" description="Helical" evidence="7">
    <location>
        <begin position="462"/>
        <end position="484"/>
    </location>
</feature>
<evidence type="ECO:0000259" key="8">
    <source>
        <dbReference type="Pfam" id="PF03772"/>
    </source>
</evidence>
<feature type="transmembrane region" description="Helical" evidence="7">
    <location>
        <begin position="45"/>
        <end position="63"/>
    </location>
</feature>
<comment type="subcellular location">
    <subcellularLocation>
        <location evidence="1">Cell membrane</location>
        <topology evidence="1">Multi-pass membrane protein</topology>
    </subcellularLocation>
</comment>
<dbReference type="PANTHER" id="PTHR30619:SF1">
    <property type="entry name" value="RECOMBINATION PROTEIN 2"/>
    <property type="match status" value="1"/>
</dbReference>
<feature type="transmembrane region" description="Helical" evidence="7">
    <location>
        <begin position="428"/>
        <end position="450"/>
    </location>
</feature>
<evidence type="ECO:0000313" key="9">
    <source>
        <dbReference type="EMBL" id="PPE03359.1"/>
    </source>
</evidence>
<dbReference type="RefSeq" id="WP_104207139.1">
    <property type="nucleotide sequence ID" value="NZ_PHHC01000108.1"/>
</dbReference>
<dbReference type="Proteomes" id="UP000239425">
    <property type="component" value="Unassembled WGS sequence"/>
</dbReference>
<evidence type="ECO:0000256" key="7">
    <source>
        <dbReference type="SAM" id="Phobius"/>
    </source>
</evidence>
<feature type="transmembrane region" description="Helical" evidence="7">
    <location>
        <begin position="348"/>
        <end position="364"/>
    </location>
</feature>
<evidence type="ECO:0000256" key="4">
    <source>
        <dbReference type="ARBA" id="ARBA00022989"/>
    </source>
</evidence>
<name>A0A2S5R7N8_9PROT</name>
<dbReference type="Pfam" id="PF03772">
    <property type="entry name" value="Competence"/>
    <property type="match status" value="1"/>
</dbReference>
<dbReference type="PANTHER" id="PTHR30619">
    <property type="entry name" value="DNA INTERNALIZATION/COMPETENCE PROTEIN COMEC/REC2"/>
    <property type="match status" value="1"/>
</dbReference>
<dbReference type="GO" id="GO:0005886">
    <property type="term" value="C:plasma membrane"/>
    <property type="evidence" value="ECO:0007669"/>
    <property type="project" value="UniProtKB-SubCell"/>
</dbReference>
<feature type="transmembrane region" description="Helical" evidence="7">
    <location>
        <begin position="69"/>
        <end position="89"/>
    </location>
</feature>
<keyword evidence="5 7" id="KW-0472">Membrane</keyword>
<feature type="transmembrane region" description="Helical" evidence="7">
    <location>
        <begin position="385"/>
        <end position="404"/>
    </location>
</feature>
<accession>A0A2S5R7N8</accession>
<dbReference type="InterPro" id="IPR004477">
    <property type="entry name" value="ComEC_N"/>
</dbReference>
<comment type="caution">
    <text evidence="9">The sequence shown here is derived from an EMBL/GenBank/DDBJ whole genome shotgun (WGS) entry which is preliminary data.</text>
</comment>
<feature type="transmembrane region" description="Helical" evidence="7">
    <location>
        <begin position="282"/>
        <end position="304"/>
    </location>
</feature>
<dbReference type="AlphaFoldDB" id="A0A2S5R7N8"/>
<gene>
    <name evidence="9" type="ORF">HCUR_01190</name>
</gene>
<feature type="transmembrane region" description="Helical" evidence="7">
    <location>
        <begin position="96"/>
        <end position="113"/>
    </location>
</feature>
<evidence type="ECO:0000256" key="6">
    <source>
        <dbReference type="SAM" id="MobiDB-lite"/>
    </source>
</evidence>
<evidence type="ECO:0000256" key="2">
    <source>
        <dbReference type="ARBA" id="ARBA00022475"/>
    </source>
</evidence>
<organism evidence="9 10">
    <name type="scientific">Holospora curviuscula</name>
    <dbReference type="NCBI Taxonomy" id="1082868"/>
    <lineage>
        <taxon>Bacteria</taxon>
        <taxon>Pseudomonadati</taxon>
        <taxon>Pseudomonadota</taxon>
        <taxon>Alphaproteobacteria</taxon>
        <taxon>Holosporales</taxon>
        <taxon>Holosporaceae</taxon>
        <taxon>Holospora</taxon>
    </lineage>
</organism>
<keyword evidence="3 7" id="KW-0812">Transmembrane</keyword>
<feature type="region of interest" description="Disordered" evidence="6">
    <location>
        <begin position="676"/>
        <end position="702"/>
    </location>
</feature>
<evidence type="ECO:0000256" key="1">
    <source>
        <dbReference type="ARBA" id="ARBA00004651"/>
    </source>
</evidence>
<dbReference type="InterPro" id="IPR052159">
    <property type="entry name" value="Competence_DNA_uptake"/>
</dbReference>
<evidence type="ECO:0000256" key="3">
    <source>
        <dbReference type="ARBA" id="ARBA00022692"/>
    </source>
</evidence>
<keyword evidence="4 7" id="KW-1133">Transmembrane helix</keyword>
<keyword evidence="10" id="KW-1185">Reference proteome</keyword>
<feature type="transmembrane region" description="Helical" evidence="7">
    <location>
        <begin position="316"/>
        <end position="336"/>
    </location>
</feature>
<feature type="transmembrane region" description="Helical" evidence="7">
    <location>
        <begin position="545"/>
        <end position="563"/>
    </location>
</feature>
<dbReference type="EMBL" id="PHHC01000108">
    <property type="protein sequence ID" value="PPE03359.1"/>
    <property type="molecule type" value="Genomic_DNA"/>
</dbReference>
<feature type="transmembrane region" description="Helical" evidence="7">
    <location>
        <begin position="513"/>
        <end position="539"/>
    </location>
</feature>
<keyword evidence="2" id="KW-1003">Cell membrane</keyword>
<feature type="compositionally biased region" description="Basic and acidic residues" evidence="6">
    <location>
        <begin position="676"/>
        <end position="686"/>
    </location>
</feature>
<protein>
    <submittedName>
        <fullName evidence="9">ComEC family competence protein</fullName>
    </submittedName>
</protein>
<reference evidence="9 10" key="1">
    <citation type="submission" date="2017-11" db="EMBL/GenBank/DDBJ databases">
        <title>Comparative genomic analysis of Holospora spp., intranuclear symbionts of paramecia.</title>
        <authorList>
            <person name="Garushyants S.K."/>
            <person name="Beliavskaya A."/>
            <person name="Malko D.B."/>
            <person name="Logacheva M.D."/>
            <person name="Rautian M.S."/>
            <person name="Gelfand M.S."/>
        </authorList>
    </citation>
    <scope>NUCLEOTIDE SEQUENCE [LARGE SCALE GENOMIC DNA]</scope>
    <source>
        <strain evidence="10">02AZ16</strain>
    </source>
</reference>
<proteinExistence type="predicted"/>
<dbReference type="OrthoDB" id="9790149at2"/>
<evidence type="ECO:0000313" key="10">
    <source>
        <dbReference type="Proteomes" id="UP000239425"/>
    </source>
</evidence>
<sequence length="702" mass="80250">MNLFLYQKLCRKHGLIKIFVYQIFNQYTILKDGLYLRFIQEHDRYILWLPFGLATGIYGYGVLPYEPKTGTYGVLFTALVFSVIGIWIGKKIFFRVLCWGILSFSLGFLRISSCSPFQRLLKKELGPFWIKGKVVALDHTASNSGKLYPRVWIKNLYSKRGPLSLPCVRLGIRTACEGKITPGDWIEARVKLIPWPKPVVPGGYDAQFQQFFQGVSAYGFSVSVVHVTPGHHGVLTQFRHYLTKTFHEKLPYPLGALASALITGDKTALPLQLRHDFSVSGLSHILAISGLHLSIVSAIGFFVFQWLFRWVPKLGLIISLQSLAGIFSLIVGAMYAHVSGLGYPVQRSFILMAGALLGVFLNRWPSSVRLLALCGSAILLVQPQACFSLSFQLSFIATASLMTIPNEFWSKIFEETHHPLWKRWGKNILMMNITTLAATCSTLPWIAFYFHQYSLQSIVSNVFAVSWTSFCVMPMGLLALLFLVTPYSDGIFFLWALTLKGLVKIAQNSEHYLGFLLFHCPLYSQWIFFAQVICVFWWLIWKGSWRWWGVGGLFILHSVAWYCSFNPKILITPDYIGVVQEETYTLWVTDTRKGKYVIAQWARILNLHHICKENTLQDSSIKALFELGKALRCQYPKALTFQYTGGHWIASVLSDENRPWRFQEYSLKKSFFEKKPKKMRTPDPKSSRKLKKLHSIKEKNLV</sequence>
<evidence type="ECO:0000256" key="5">
    <source>
        <dbReference type="ARBA" id="ARBA00023136"/>
    </source>
</evidence>